<reference evidence="7" key="3">
    <citation type="submission" date="2015-04" db="EMBL/GenBank/DDBJ databases">
        <title>Physiological reanalysis, assessment of diazotrophy, and genome sequences of multiple isolates of Streptomyces thermoautotrophicus.</title>
        <authorList>
            <person name="MacKellar D.C."/>
            <person name="Lieber L."/>
            <person name="Norman J."/>
            <person name="Bolger A."/>
            <person name="Tobin C."/>
            <person name="Murray J.W."/>
            <person name="Chang R."/>
            <person name="Ford T."/>
            <person name="Nguyen P.Q."/>
            <person name="Woodward J."/>
            <person name="Permingeat H."/>
            <person name="Joshi N.S."/>
            <person name="Silver P.A."/>
            <person name="Usadel B."/>
            <person name="Rutherford A.W."/>
            <person name="Friesen M."/>
            <person name="Prell J."/>
        </authorList>
    </citation>
    <scope>NUCLEOTIDE SEQUENCE [LARGE SCALE GENOMIC DNA]</scope>
    <source>
        <strain evidence="7">H1</strain>
    </source>
</reference>
<reference evidence="6 9" key="1">
    <citation type="submission" date="2015-02" db="EMBL/GenBank/DDBJ databases">
        <title>Physiological reanalysis, assessment of diazotrophy, and genome sequences of multiple isolates of Streptomyces thermoautotrophicus.</title>
        <authorList>
            <person name="MacKellar D.C."/>
            <person name="Lieber L."/>
            <person name="Norman J."/>
            <person name="Bolger A."/>
            <person name="Tobin C."/>
            <person name="Murray J.W."/>
            <person name="Prell J."/>
        </authorList>
    </citation>
    <scope>NUCLEOTIDE SEQUENCE [LARGE SCALE GENOMIC DNA]</scope>
    <source>
        <strain evidence="6 9">UBT1</strain>
    </source>
</reference>
<dbReference type="PANTHER" id="PTHR36934:SF1">
    <property type="entry name" value="THIOESTERASE DOMAIN-CONTAINING PROTEIN"/>
    <property type="match status" value="1"/>
</dbReference>
<protein>
    <submittedName>
        <fullName evidence="4">Thioesterase superfamily</fullName>
    </submittedName>
</protein>
<evidence type="ECO:0000256" key="2">
    <source>
        <dbReference type="PIRSR" id="PIRSR014972-2"/>
    </source>
</evidence>
<feature type="binding site" evidence="2">
    <location>
        <position position="113"/>
    </location>
    <ligand>
        <name>substrate</name>
    </ligand>
</feature>
<dbReference type="CDD" id="cd03440">
    <property type="entry name" value="hot_dog"/>
    <property type="match status" value="1"/>
</dbReference>
<dbReference type="OrthoDB" id="5243809at2"/>
<dbReference type="PATRIC" id="fig|1469144.10.peg.1137"/>
<evidence type="ECO:0000256" key="1">
    <source>
        <dbReference type="PIRSR" id="PIRSR014972-1"/>
    </source>
</evidence>
<comment type="caution">
    <text evidence="6">The sequence shown here is derived from an EMBL/GenBank/DDBJ whole genome shotgun (WGS) entry which is preliminary data.</text>
</comment>
<proteinExistence type="predicted"/>
<evidence type="ECO:0000259" key="3">
    <source>
        <dbReference type="Pfam" id="PF22636"/>
    </source>
</evidence>
<feature type="binding site" evidence="2">
    <location>
        <position position="61"/>
    </location>
    <ligand>
        <name>substrate</name>
    </ligand>
</feature>
<dbReference type="Proteomes" id="UP000070659">
    <property type="component" value="Unassembled WGS sequence"/>
</dbReference>
<feature type="domain" description="Fluoroacetyl-CoA-specific thioesterase-like" evidence="3">
    <location>
        <begin position="15"/>
        <end position="119"/>
    </location>
</feature>
<dbReference type="Proteomes" id="UP000070188">
    <property type="component" value="Unassembled WGS sequence"/>
</dbReference>
<reference evidence="4" key="4">
    <citation type="submission" date="2015-04" db="EMBL/GenBank/DDBJ databases">
        <title>Physiological reanalysis, assessment of diazotrophy, and genome sequences of multiple isolates of Streptomyces thermoautotrophicus.</title>
        <authorList>
            <person name="MacKellar D.C."/>
            <person name="Lieber L."/>
            <person name="Norman J."/>
            <person name="Bolger A."/>
            <person name="Tobin C."/>
            <person name="Murray J.W."/>
            <person name="Woodward J."/>
            <person name="Friesen M."/>
            <person name="Prell J."/>
        </authorList>
    </citation>
    <scope>NUCLEOTIDE SEQUENCE [LARGE SCALE GENOMIC DNA]</scope>
    <source>
        <strain evidence="4">H1</strain>
    </source>
</reference>
<dbReference type="Pfam" id="PF22636">
    <property type="entry name" value="FlK"/>
    <property type="match status" value="1"/>
</dbReference>
<evidence type="ECO:0000313" key="5">
    <source>
        <dbReference type="EMBL" id="KWX04167.1"/>
    </source>
</evidence>
<gene>
    <name evidence="4" type="ORF">LI90_1018</name>
    <name evidence="5" type="ORF">TH66_09740</name>
    <name evidence="6" type="ORF">TR74_19210</name>
</gene>
<dbReference type="Gene3D" id="3.10.129.10">
    <property type="entry name" value="Hotdog Thioesterase"/>
    <property type="match status" value="1"/>
</dbReference>
<reference evidence="8" key="2">
    <citation type="submission" date="2015-02" db="EMBL/GenBank/DDBJ databases">
        <title>Physiological reanalysis, assessment of diazotrophy, and genome sequences of multiple isolates of Streptomyces thermoautotrophicus.</title>
        <authorList>
            <person name="MacKellar D.C."/>
            <person name="Lieber L."/>
            <person name="Norman J."/>
            <person name="Bolger A."/>
            <person name="Tobin C."/>
            <person name="Murray J.W."/>
            <person name="Friesen M."/>
            <person name="Prell J."/>
        </authorList>
    </citation>
    <scope>NUCLEOTIDE SEQUENCE [LARGE SCALE GENOMIC DNA]</scope>
    <source>
        <strain evidence="8">UBT1</strain>
    </source>
</reference>
<dbReference type="InterPro" id="IPR025540">
    <property type="entry name" value="FlK"/>
</dbReference>
<dbReference type="PANTHER" id="PTHR36934">
    <property type="entry name" value="BLR0278 PROTEIN"/>
    <property type="match status" value="1"/>
</dbReference>
<evidence type="ECO:0000313" key="9">
    <source>
        <dbReference type="Proteomes" id="UP000070659"/>
    </source>
</evidence>
<evidence type="ECO:0000313" key="7">
    <source>
        <dbReference type="Proteomes" id="UP000070188"/>
    </source>
</evidence>
<dbReference type="PIRSF" id="PIRSF014972">
    <property type="entry name" value="FlK"/>
    <property type="match status" value="1"/>
</dbReference>
<accession>A0A132NB42</accession>
<dbReference type="InterPro" id="IPR029069">
    <property type="entry name" value="HotDog_dom_sf"/>
</dbReference>
<dbReference type="SUPFAM" id="SSF54637">
    <property type="entry name" value="Thioesterase/thiol ester dehydrase-isomerase"/>
    <property type="match status" value="1"/>
</dbReference>
<dbReference type="AlphaFoldDB" id="A0A132NB42"/>
<keyword evidence="7" id="KW-1185">Reference proteome</keyword>
<dbReference type="RefSeq" id="WP_066884739.1">
    <property type="nucleotide sequence ID" value="NZ_JYIJ01000016.1"/>
</dbReference>
<name>A0A132NB42_9ACTN</name>
<evidence type="ECO:0000313" key="8">
    <source>
        <dbReference type="Proteomes" id="UP000070598"/>
    </source>
</evidence>
<organism evidence="6 8">
    <name type="scientific">Carbonactinospora thermoautotrophica</name>
    <dbReference type="NCBI Taxonomy" id="1469144"/>
    <lineage>
        <taxon>Bacteria</taxon>
        <taxon>Bacillati</taxon>
        <taxon>Actinomycetota</taxon>
        <taxon>Actinomycetes</taxon>
        <taxon>Kitasatosporales</taxon>
        <taxon>Carbonactinosporaceae</taxon>
        <taxon>Carbonactinospora</taxon>
    </lineage>
</organism>
<dbReference type="InterPro" id="IPR054485">
    <property type="entry name" value="FlK-like_dom"/>
</dbReference>
<dbReference type="STRING" id="1469144.LI90_1018"/>
<dbReference type="EMBL" id="JYIJ01000016">
    <property type="protein sequence ID" value="KWX04167.1"/>
    <property type="molecule type" value="Genomic_DNA"/>
</dbReference>
<evidence type="ECO:0000313" key="6">
    <source>
        <dbReference type="EMBL" id="KWX07304.1"/>
    </source>
</evidence>
<feature type="binding site" evidence="2">
    <location>
        <position position="61"/>
    </location>
    <ligand>
        <name>CoA</name>
        <dbReference type="ChEBI" id="CHEBI:57287"/>
    </ligand>
</feature>
<dbReference type="EMBL" id="JYIK01001063">
    <property type="protein sequence ID" value="KWX07304.1"/>
    <property type="molecule type" value="Genomic_DNA"/>
</dbReference>
<feature type="active site" evidence="1">
    <location>
        <position position="42"/>
    </location>
</feature>
<feature type="active site" evidence="1">
    <location>
        <position position="68"/>
    </location>
</feature>
<sequence>MALRSGLVAVIEHVVTEEDTAIAVGSGDVPVLATPRLLALVEAATVRAVEGELGEGHTSVGTRVQLEHRRASGIGTRVTIRAELVDVHDGTLRFEVLAEDEHGELVGHGQITRVVVERERFLARLRARA</sequence>
<dbReference type="Proteomes" id="UP000070598">
    <property type="component" value="Unassembled WGS sequence"/>
</dbReference>
<evidence type="ECO:0000313" key="4">
    <source>
        <dbReference type="EMBL" id="KWW99383.1"/>
    </source>
</evidence>
<dbReference type="EMBL" id="LAXD01000001">
    <property type="protein sequence ID" value="KWW99383.1"/>
    <property type="molecule type" value="Genomic_DNA"/>
</dbReference>
<feature type="active site" evidence="1">
    <location>
        <position position="34"/>
    </location>
</feature>